<proteinExistence type="predicted"/>
<dbReference type="SUPFAM" id="SSF51735">
    <property type="entry name" value="NAD(P)-binding Rossmann-fold domains"/>
    <property type="match status" value="1"/>
</dbReference>
<dbReference type="EMBL" id="FRBW01000002">
    <property type="protein sequence ID" value="SHM38716.1"/>
    <property type="molecule type" value="Genomic_DNA"/>
</dbReference>
<dbReference type="OrthoDB" id="9813657at2"/>
<dbReference type="RefSeq" id="WP_073013489.1">
    <property type="nucleotide sequence ID" value="NZ_FRBW01000002.1"/>
</dbReference>
<evidence type="ECO:0000313" key="3">
    <source>
        <dbReference type="Proteomes" id="UP000186002"/>
    </source>
</evidence>
<keyword evidence="3" id="KW-1185">Reference proteome</keyword>
<dbReference type="SUPFAM" id="SSF55347">
    <property type="entry name" value="Glyceraldehyde-3-phosphate dehydrogenase-like, C-terminal domain"/>
    <property type="match status" value="1"/>
</dbReference>
<dbReference type="AlphaFoldDB" id="A0A1M7ID20"/>
<dbReference type="Proteomes" id="UP000186002">
    <property type="component" value="Unassembled WGS sequence"/>
</dbReference>
<dbReference type="InterPro" id="IPR036291">
    <property type="entry name" value="NAD(P)-bd_dom_sf"/>
</dbReference>
<dbReference type="Gene3D" id="3.40.50.720">
    <property type="entry name" value="NAD(P)-binding Rossmann-like Domain"/>
    <property type="match status" value="1"/>
</dbReference>
<gene>
    <name evidence="2" type="ORF">SAMN05444272_2502</name>
</gene>
<name>A0A1M7ID20_9HYPH</name>
<accession>A0A1M7ID20</accession>
<evidence type="ECO:0000313" key="2">
    <source>
        <dbReference type="EMBL" id="SHM38716.1"/>
    </source>
</evidence>
<dbReference type="Pfam" id="PF01408">
    <property type="entry name" value="GFO_IDH_MocA"/>
    <property type="match status" value="1"/>
</dbReference>
<organism evidence="2 3">
    <name type="scientific">Roseibium suaedae</name>
    <dbReference type="NCBI Taxonomy" id="735517"/>
    <lineage>
        <taxon>Bacteria</taxon>
        <taxon>Pseudomonadati</taxon>
        <taxon>Pseudomonadota</taxon>
        <taxon>Alphaproteobacteria</taxon>
        <taxon>Hyphomicrobiales</taxon>
        <taxon>Stappiaceae</taxon>
        <taxon>Roseibium</taxon>
    </lineage>
</organism>
<dbReference type="PANTHER" id="PTHR43818">
    <property type="entry name" value="BCDNA.GH03377"/>
    <property type="match status" value="1"/>
</dbReference>
<dbReference type="InterPro" id="IPR050463">
    <property type="entry name" value="Gfo/Idh/MocA_oxidrdct_glycsds"/>
</dbReference>
<feature type="domain" description="Gfo/Idh/MocA-like oxidoreductase N-terminal" evidence="1">
    <location>
        <begin position="8"/>
        <end position="117"/>
    </location>
</feature>
<sequence>MTQKPPHKVALVGLGKIAKDQHVPSITKSAAFEVGAIVSRSATGQDVPVYETLDAMLTGEPDIKVVSLCVPPQVRFDMARQALSHKRDVLLEKPPGASVAEVHALERLARENGCVLYATWHSRHAMGVAGAKAWLASRKPVSARITWREDVRHWHPGQAWIWEAGGLGVFDPGINALSIMTEILPAPVHVSSADLTFPENRDTPIAAAIRFSGADGLTVDADFDWRQTGTQTWEIEVVTDQGTILLSGGGATVTIEGKEVSSDEALASEYDGIYAHFADLLASRTSDVDLTPLVHVADAFMLGKRLQTEAFFD</sequence>
<dbReference type="Gene3D" id="3.30.360.10">
    <property type="entry name" value="Dihydrodipicolinate Reductase, domain 2"/>
    <property type="match status" value="1"/>
</dbReference>
<protein>
    <submittedName>
        <fullName evidence="2">D-galactose 1-dehydrogenase</fullName>
    </submittedName>
</protein>
<evidence type="ECO:0000259" key="1">
    <source>
        <dbReference type="Pfam" id="PF01408"/>
    </source>
</evidence>
<dbReference type="STRING" id="735517.SAMN05444272_2502"/>
<dbReference type="InterPro" id="IPR000683">
    <property type="entry name" value="Gfo/Idh/MocA-like_OxRdtase_N"/>
</dbReference>
<dbReference type="GO" id="GO:0000166">
    <property type="term" value="F:nucleotide binding"/>
    <property type="evidence" value="ECO:0007669"/>
    <property type="project" value="InterPro"/>
</dbReference>
<dbReference type="PANTHER" id="PTHR43818:SF7">
    <property type="entry name" value="DEHYDROGENASE"/>
    <property type="match status" value="1"/>
</dbReference>
<reference evidence="2 3" key="1">
    <citation type="submission" date="2016-11" db="EMBL/GenBank/DDBJ databases">
        <authorList>
            <person name="Jaros S."/>
            <person name="Januszkiewicz K."/>
            <person name="Wedrychowicz H."/>
        </authorList>
    </citation>
    <scope>NUCLEOTIDE SEQUENCE [LARGE SCALE GENOMIC DNA]</scope>
    <source>
        <strain evidence="2 3">DSM 22153</strain>
    </source>
</reference>